<evidence type="ECO:0000256" key="3">
    <source>
        <dbReference type="ARBA" id="ARBA00022475"/>
    </source>
</evidence>
<dbReference type="EMBL" id="PVNS01000011">
    <property type="protein sequence ID" value="PRO64953.1"/>
    <property type="molecule type" value="Genomic_DNA"/>
</dbReference>
<keyword evidence="9" id="KW-1185">Reference proteome</keyword>
<feature type="transmembrane region" description="Helical" evidence="7">
    <location>
        <begin position="80"/>
        <end position="102"/>
    </location>
</feature>
<dbReference type="RefSeq" id="WP_105959809.1">
    <property type="nucleotide sequence ID" value="NZ_PVNS01000011.1"/>
</dbReference>
<dbReference type="Proteomes" id="UP000243650">
    <property type="component" value="Unassembled WGS sequence"/>
</dbReference>
<gene>
    <name evidence="8" type="ORF">C6I21_12485</name>
</gene>
<dbReference type="AlphaFoldDB" id="A0A2P6MFA6"/>
<accession>A0A2P6MFA6</accession>
<sequence>MEAFFSHEYVYTAGIYSIVVLFLMAALAVFEWITRYSTWTEMKKGNVAVALATSGKIAGAANIFRASLEANDSILEMMGWGVYGFVLLLFIYFVFEFLTPGFRVDDELAAGNKAVGLLSFVLSISLSMVIGATL</sequence>
<dbReference type="InterPro" id="IPR007140">
    <property type="entry name" value="DUF350"/>
</dbReference>
<keyword evidence="4 7" id="KW-0812">Transmembrane</keyword>
<evidence type="ECO:0000256" key="5">
    <source>
        <dbReference type="ARBA" id="ARBA00022989"/>
    </source>
</evidence>
<feature type="transmembrane region" description="Helical" evidence="7">
    <location>
        <begin position="13"/>
        <end position="33"/>
    </location>
</feature>
<proteinExistence type="inferred from homology"/>
<evidence type="ECO:0000256" key="2">
    <source>
        <dbReference type="ARBA" id="ARBA00005779"/>
    </source>
</evidence>
<evidence type="ECO:0000256" key="1">
    <source>
        <dbReference type="ARBA" id="ARBA00004651"/>
    </source>
</evidence>
<keyword evidence="3" id="KW-1003">Cell membrane</keyword>
<dbReference type="Pfam" id="PF03994">
    <property type="entry name" value="DUF350"/>
    <property type="match status" value="1"/>
</dbReference>
<keyword evidence="5 7" id="KW-1133">Transmembrane helix</keyword>
<protein>
    <submittedName>
        <fullName evidence="8">DUF350 domain-containing protein</fullName>
    </submittedName>
</protein>
<dbReference type="GO" id="GO:0005886">
    <property type="term" value="C:plasma membrane"/>
    <property type="evidence" value="ECO:0007669"/>
    <property type="project" value="UniProtKB-SubCell"/>
</dbReference>
<evidence type="ECO:0000256" key="6">
    <source>
        <dbReference type="ARBA" id="ARBA00023136"/>
    </source>
</evidence>
<feature type="transmembrane region" description="Helical" evidence="7">
    <location>
        <begin position="114"/>
        <end position="133"/>
    </location>
</feature>
<reference evidence="8 9" key="1">
    <citation type="submission" date="2018-03" db="EMBL/GenBank/DDBJ databases">
        <title>Bacillus urumqiensis sp. nov., a moderately haloalkaliphilic bacterium isolated from a salt lake.</title>
        <authorList>
            <person name="Zhao B."/>
            <person name="Liao Z."/>
        </authorList>
    </citation>
    <scope>NUCLEOTIDE SEQUENCE [LARGE SCALE GENOMIC DNA]</scope>
    <source>
        <strain evidence="8 9">BZ-SZ-XJ18</strain>
    </source>
</reference>
<feature type="transmembrane region" description="Helical" evidence="7">
    <location>
        <begin position="45"/>
        <end position="68"/>
    </location>
</feature>
<comment type="similarity">
    <text evidence="2">Belongs to the UPF0719 family.</text>
</comment>
<evidence type="ECO:0000313" key="8">
    <source>
        <dbReference type="EMBL" id="PRO64953.1"/>
    </source>
</evidence>
<dbReference type="PANTHER" id="PTHR40043:SF1">
    <property type="entry name" value="UPF0719 INNER MEMBRANE PROTEIN YJFL"/>
    <property type="match status" value="1"/>
</dbReference>
<dbReference type="PANTHER" id="PTHR40043">
    <property type="entry name" value="UPF0719 INNER MEMBRANE PROTEIN YJFL"/>
    <property type="match status" value="1"/>
</dbReference>
<organism evidence="8 9">
    <name type="scientific">Alkalicoccus urumqiensis</name>
    <name type="common">Bacillus urumqiensis</name>
    <dbReference type="NCBI Taxonomy" id="1548213"/>
    <lineage>
        <taxon>Bacteria</taxon>
        <taxon>Bacillati</taxon>
        <taxon>Bacillota</taxon>
        <taxon>Bacilli</taxon>
        <taxon>Bacillales</taxon>
        <taxon>Bacillaceae</taxon>
        <taxon>Alkalicoccus</taxon>
    </lineage>
</organism>
<comment type="caution">
    <text evidence="8">The sequence shown here is derived from an EMBL/GenBank/DDBJ whole genome shotgun (WGS) entry which is preliminary data.</text>
</comment>
<keyword evidence="6 7" id="KW-0472">Membrane</keyword>
<comment type="subcellular location">
    <subcellularLocation>
        <location evidence="1">Cell membrane</location>
        <topology evidence="1">Multi-pass membrane protein</topology>
    </subcellularLocation>
</comment>
<evidence type="ECO:0000256" key="4">
    <source>
        <dbReference type="ARBA" id="ARBA00022692"/>
    </source>
</evidence>
<name>A0A2P6MFA6_ALKUR</name>
<dbReference type="OrthoDB" id="2352756at2"/>
<evidence type="ECO:0000313" key="9">
    <source>
        <dbReference type="Proteomes" id="UP000243650"/>
    </source>
</evidence>
<evidence type="ECO:0000256" key="7">
    <source>
        <dbReference type="SAM" id="Phobius"/>
    </source>
</evidence>